<dbReference type="InterPro" id="IPR036105">
    <property type="entry name" value="DiNase_FeMo-co_biosyn_sf"/>
</dbReference>
<dbReference type="PANTHER" id="PTHR33937:SF1">
    <property type="entry name" value="IRON-MOLIBDENUM COFACTOR PROCESSING PROTEIN"/>
    <property type="match status" value="1"/>
</dbReference>
<dbReference type="Pfam" id="PF02579">
    <property type="entry name" value="Nitro_FeMo-Co"/>
    <property type="match status" value="1"/>
</dbReference>
<dbReference type="Gene3D" id="3.30.420.130">
    <property type="entry name" value="Dinitrogenase iron-molybdenum cofactor biosynthesis domain"/>
    <property type="match status" value="1"/>
</dbReference>
<accession>A0ABY5ZMF3</accession>
<name>A0ABY5ZMF3_9BACT</name>
<dbReference type="CDD" id="cd00852">
    <property type="entry name" value="NifB"/>
    <property type="match status" value="1"/>
</dbReference>
<sequence length="125" mass="13335">MLIAVASKSGTQVDQHFGHAERFLIYDCAGGKPRLVTEKPVEKYCSFDPDHPFREDKFSTIVAALEGCRAVVTAQIGELPKQELEKRGIAAINAVGPVEQAVLAAHGSLCGCGFKGRATCGEKSC</sequence>
<dbReference type="PANTHER" id="PTHR33937">
    <property type="entry name" value="IRON-MOLYBDENUM PROTEIN-RELATED-RELATED"/>
    <property type="match status" value="1"/>
</dbReference>
<reference evidence="2" key="1">
    <citation type="journal article" date="2022" name="Environ. Microbiol.">
        <title>Geoalkalibacter halelectricus SAP #1 sp. nov. possessing extracellular electron transfer and mineral#reducing capabilities from a haloalkaline environment.</title>
        <authorList>
            <person name="Yadav S."/>
            <person name="Singh R."/>
            <person name="Sundharam S.S."/>
            <person name="Chaudhary S."/>
            <person name="Krishnamurthi S."/>
            <person name="Patil S.A."/>
        </authorList>
    </citation>
    <scope>NUCLEOTIDE SEQUENCE</scope>
    <source>
        <strain evidence="2">SAP-1</strain>
    </source>
</reference>
<dbReference type="InterPro" id="IPR051840">
    <property type="entry name" value="NifX/NifY_domain"/>
</dbReference>
<proteinExistence type="predicted"/>
<dbReference type="InterPro" id="IPR034165">
    <property type="entry name" value="NifB_C"/>
</dbReference>
<evidence type="ECO:0000313" key="3">
    <source>
        <dbReference type="Proteomes" id="UP001060414"/>
    </source>
</evidence>
<evidence type="ECO:0000313" key="2">
    <source>
        <dbReference type="EMBL" id="UWZ80034.1"/>
    </source>
</evidence>
<organism evidence="2 3">
    <name type="scientific">Geoalkalibacter halelectricus</name>
    <dbReference type="NCBI Taxonomy" id="2847045"/>
    <lineage>
        <taxon>Bacteria</taxon>
        <taxon>Pseudomonadati</taxon>
        <taxon>Thermodesulfobacteriota</taxon>
        <taxon>Desulfuromonadia</taxon>
        <taxon>Desulfuromonadales</taxon>
        <taxon>Geoalkalibacteraceae</taxon>
        <taxon>Geoalkalibacter</taxon>
    </lineage>
</organism>
<dbReference type="EMBL" id="CP092109">
    <property type="protein sequence ID" value="UWZ80034.1"/>
    <property type="molecule type" value="Genomic_DNA"/>
</dbReference>
<dbReference type="RefSeq" id="WP_260748389.1">
    <property type="nucleotide sequence ID" value="NZ_CP092109.1"/>
</dbReference>
<feature type="domain" description="Dinitrogenase iron-molybdenum cofactor biosynthesis" evidence="1">
    <location>
        <begin position="10"/>
        <end position="103"/>
    </location>
</feature>
<dbReference type="InterPro" id="IPR003731">
    <property type="entry name" value="Di-Nase_FeMo-co_biosynth"/>
</dbReference>
<dbReference type="Proteomes" id="UP001060414">
    <property type="component" value="Chromosome"/>
</dbReference>
<dbReference type="SUPFAM" id="SSF53146">
    <property type="entry name" value="Nitrogenase accessory factor-like"/>
    <property type="match status" value="1"/>
</dbReference>
<evidence type="ECO:0000259" key="1">
    <source>
        <dbReference type="Pfam" id="PF02579"/>
    </source>
</evidence>
<gene>
    <name evidence="2" type="ORF">L9S41_01240</name>
</gene>
<keyword evidence="3" id="KW-1185">Reference proteome</keyword>
<protein>
    <submittedName>
        <fullName evidence="2">Dinitrogenase iron-molybdenum cofactor biosynthesis protein</fullName>
    </submittedName>
</protein>